<feature type="region of interest" description="Disordered" evidence="1">
    <location>
        <begin position="112"/>
        <end position="148"/>
    </location>
</feature>
<dbReference type="EMBL" id="CP121472">
    <property type="protein sequence ID" value="WPL16141.1"/>
    <property type="molecule type" value="Genomic_DNA"/>
</dbReference>
<name>A0ABZ0S7D5_9GAMM</name>
<proteinExistence type="predicted"/>
<protein>
    <submittedName>
        <fullName evidence="2">Uncharacterized protein</fullName>
    </submittedName>
</protein>
<sequence>MILEAIVDDQVFSLNVPESLLSQASGFFDQLDRDMDQGWQMSRDWVAAPDRLQRGQIVADKLLTALENENEKLGMLMAGYLLARLPGLKSVELDIQGEIQNNQFSFHPAAANNMTTAKPTPQSESSNKPPVQAAGDEAESAVSPAAEQLKATARDCSGAPRGLSKLAAMAQAGQDVTKVFKVGKGYRFSVFDHSAQSWRDGPLLKTQEEAERLREQVFSSRYEALQRAD</sequence>
<organism evidence="2 3">
    <name type="scientific">Thiorhodovibrio winogradskyi</name>
    <dbReference type="NCBI Taxonomy" id="77007"/>
    <lineage>
        <taxon>Bacteria</taxon>
        <taxon>Pseudomonadati</taxon>
        <taxon>Pseudomonadota</taxon>
        <taxon>Gammaproteobacteria</taxon>
        <taxon>Chromatiales</taxon>
        <taxon>Chromatiaceae</taxon>
        <taxon>Thiorhodovibrio</taxon>
    </lineage>
</organism>
<evidence type="ECO:0000313" key="2">
    <source>
        <dbReference type="EMBL" id="WPL16141.1"/>
    </source>
</evidence>
<evidence type="ECO:0000313" key="3">
    <source>
        <dbReference type="Proteomes" id="UP001432180"/>
    </source>
</evidence>
<gene>
    <name evidence="2" type="ORF">Thiowin_01088</name>
</gene>
<evidence type="ECO:0000256" key="1">
    <source>
        <dbReference type="SAM" id="MobiDB-lite"/>
    </source>
</evidence>
<feature type="compositionally biased region" description="Polar residues" evidence="1">
    <location>
        <begin position="112"/>
        <end position="129"/>
    </location>
</feature>
<dbReference type="Proteomes" id="UP001432180">
    <property type="component" value="Chromosome"/>
</dbReference>
<dbReference type="RefSeq" id="WP_328986689.1">
    <property type="nucleotide sequence ID" value="NZ_CP121472.1"/>
</dbReference>
<keyword evidence="3" id="KW-1185">Reference proteome</keyword>
<accession>A0ABZ0S7D5</accession>
<reference evidence="2 3" key="1">
    <citation type="journal article" date="2023" name="Microorganisms">
        <title>Thiorhodovibrio frisius and Trv. litoralis spp. nov., Two Novel Members from a Clade of Fastidious Purple Sulfur Bacteria That Exhibit Unique Red-Shifted Light-Harvesting Capabilities.</title>
        <authorList>
            <person name="Methner A."/>
            <person name="Kuzyk S.B."/>
            <person name="Petersen J."/>
            <person name="Bauer S."/>
            <person name="Brinkmann H."/>
            <person name="Sichau K."/>
            <person name="Wanner G."/>
            <person name="Wolf J."/>
            <person name="Neumann-Schaal M."/>
            <person name="Henke P."/>
            <person name="Tank M."/>
            <person name="Sproer C."/>
            <person name="Bunk B."/>
            <person name="Overmann J."/>
        </authorList>
    </citation>
    <scope>NUCLEOTIDE SEQUENCE [LARGE SCALE GENOMIC DNA]</scope>
    <source>
        <strain evidence="2 3">DSM 6702</strain>
    </source>
</reference>